<gene>
    <name evidence="1" type="ORF">ACEZDE_02950</name>
</gene>
<accession>A0ABV6VPU0</accession>
<comment type="caution">
    <text evidence="1">The sequence shown here is derived from an EMBL/GenBank/DDBJ whole genome shotgun (WGS) entry which is preliminary data.</text>
</comment>
<organism evidence="1 2">
    <name type="scientific">Streptacidiphilus cavernicola</name>
    <dbReference type="NCBI Taxonomy" id="3342716"/>
    <lineage>
        <taxon>Bacteria</taxon>
        <taxon>Bacillati</taxon>
        <taxon>Actinomycetota</taxon>
        <taxon>Actinomycetes</taxon>
        <taxon>Kitasatosporales</taxon>
        <taxon>Streptomycetaceae</taxon>
        <taxon>Streptacidiphilus</taxon>
    </lineage>
</organism>
<evidence type="ECO:0000313" key="2">
    <source>
        <dbReference type="Proteomes" id="UP001592531"/>
    </source>
</evidence>
<keyword evidence="2" id="KW-1185">Reference proteome</keyword>
<name>A0ABV6VPU0_9ACTN</name>
<proteinExistence type="predicted"/>
<dbReference type="Proteomes" id="UP001592531">
    <property type="component" value="Unassembled WGS sequence"/>
</dbReference>
<dbReference type="RefSeq" id="WP_380531617.1">
    <property type="nucleotide sequence ID" value="NZ_JBHFAB010000002.1"/>
</dbReference>
<evidence type="ECO:0000313" key="1">
    <source>
        <dbReference type="EMBL" id="MFC1415603.1"/>
    </source>
</evidence>
<evidence type="ECO:0008006" key="3">
    <source>
        <dbReference type="Google" id="ProtNLM"/>
    </source>
</evidence>
<reference evidence="1 2" key="1">
    <citation type="submission" date="2024-09" db="EMBL/GenBank/DDBJ databases">
        <authorList>
            <person name="Lee S.D."/>
        </authorList>
    </citation>
    <scope>NUCLEOTIDE SEQUENCE [LARGE SCALE GENOMIC DNA]</scope>
    <source>
        <strain evidence="1 2">N8-3</strain>
    </source>
</reference>
<dbReference type="EMBL" id="JBHFAB010000002">
    <property type="protein sequence ID" value="MFC1415603.1"/>
    <property type="molecule type" value="Genomic_DNA"/>
</dbReference>
<sequence>MTDDEYLDGPDTWARALVNALGRIVGEVRMMHSVEPARRAERAACLSSAAESVEQITARLDELSDPDRPLALGPIPGLPLPDDRHPYVNPHQLFIEVLSHRFSGSQRRALTGEMITAYAEVNYLLACTKGGAIGDAWWDCTAELERCTNLYRTAWKRFAAAVGDGVWDTPPSPTLGPETTKAFQSAVEGLRAALDVLRREARLVGRDSWVR</sequence>
<protein>
    <recommendedName>
        <fullName evidence="3">Poly(3-hydroxyalkanoate) polymerase subunit PhaE</fullName>
    </recommendedName>
</protein>